<accession>A0A427YIU0</accession>
<feature type="compositionally biased region" description="Low complexity" evidence="1">
    <location>
        <begin position="52"/>
        <end position="71"/>
    </location>
</feature>
<sequence length="241" mass="25661">MPPQILSSPFLNLKLIDTLLSRPTTPEQRVQLLSARLHLLTNPPIPSDQFTPGPSSAGAGASSAASGSVPGTDHQPEFSRQLGGGHFSEAASSSRPKPGGRGEGSSRVDSIAEFRTRLELARAHLEVQPPHWALAETEAGLVESMCRKLLKPRKMRGGRGDGEVDGGGDEQGGDANREEGARKAVSIGEEANEDGGGEGWMGQLRSLRMEALELLVRVDEGMGKQARADRWRATLEEIKAG</sequence>
<evidence type="ECO:0000313" key="3">
    <source>
        <dbReference type="Proteomes" id="UP000279259"/>
    </source>
</evidence>
<dbReference type="Proteomes" id="UP000279259">
    <property type="component" value="Unassembled WGS sequence"/>
</dbReference>
<feature type="region of interest" description="Disordered" evidence="1">
    <location>
        <begin position="153"/>
        <end position="201"/>
    </location>
</feature>
<name>A0A427YIU0_9TREE</name>
<feature type="region of interest" description="Disordered" evidence="1">
    <location>
        <begin position="44"/>
        <end position="109"/>
    </location>
</feature>
<dbReference type="AlphaFoldDB" id="A0A427YIU0"/>
<dbReference type="EMBL" id="RSCD01000009">
    <property type="protein sequence ID" value="RSH90997.1"/>
    <property type="molecule type" value="Genomic_DNA"/>
</dbReference>
<reference evidence="2 3" key="1">
    <citation type="submission" date="2018-11" db="EMBL/GenBank/DDBJ databases">
        <title>Genome sequence of Saitozyma podzolica DSM 27192.</title>
        <authorList>
            <person name="Aliyu H."/>
            <person name="Gorte O."/>
            <person name="Ochsenreither K."/>
        </authorList>
    </citation>
    <scope>NUCLEOTIDE SEQUENCE [LARGE SCALE GENOMIC DNA]</scope>
    <source>
        <strain evidence="2 3">DSM 27192</strain>
    </source>
</reference>
<evidence type="ECO:0000256" key="1">
    <source>
        <dbReference type="SAM" id="MobiDB-lite"/>
    </source>
</evidence>
<evidence type="ECO:0000313" key="2">
    <source>
        <dbReference type="EMBL" id="RSH90997.1"/>
    </source>
</evidence>
<organism evidence="2 3">
    <name type="scientific">Saitozyma podzolica</name>
    <dbReference type="NCBI Taxonomy" id="1890683"/>
    <lineage>
        <taxon>Eukaryota</taxon>
        <taxon>Fungi</taxon>
        <taxon>Dikarya</taxon>
        <taxon>Basidiomycota</taxon>
        <taxon>Agaricomycotina</taxon>
        <taxon>Tremellomycetes</taxon>
        <taxon>Tremellales</taxon>
        <taxon>Trimorphomycetaceae</taxon>
        <taxon>Saitozyma</taxon>
    </lineage>
</organism>
<dbReference type="OrthoDB" id="2570597at2759"/>
<gene>
    <name evidence="2" type="ORF">EHS25_010173</name>
</gene>
<protein>
    <submittedName>
        <fullName evidence="2">Uncharacterized protein</fullName>
    </submittedName>
</protein>
<proteinExistence type="predicted"/>
<comment type="caution">
    <text evidence="2">The sequence shown here is derived from an EMBL/GenBank/DDBJ whole genome shotgun (WGS) entry which is preliminary data.</text>
</comment>
<feature type="compositionally biased region" description="Acidic residues" evidence="1">
    <location>
        <begin position="163"/>
        <end position="172"/>
    </location>
</feature>
<keyword evidence="3" id="KW-1185">Reference proteome</keyword>